<reference evidence="4 6" key="2">
    <citation type="submission" date="2015-07" db="EMBL/GenBank/DDBJ databases">
        <title>Whole genome sequence of Ardenticatena maritima DSM 23922.</title>
        <authorList>
            <person name="Hemp J."/>
            <person name="Ward L.M."/>
            <person name="Pace L.A."/>
            <person name="Fischer W.W."/>
        </authorList>
    </citation>
    <scope>NUCLEOTIDE SEQUENCE [LARGE SCALE GENOMIC DNA]</scope>
    <source>
        <strain evidence="4 6">110S</strain>
    </source>
</reference>
<dbReference type="EMBL" id="BBZA01000056">
    <property type="protein sequence ID" value="GAP62435.1"/>
    <property type="molecule type" value="Genomic_DNA"/>
</dbReference>
<dbReference type="Proteomes" id="UP000050502">
    <property type="component" value="Unassembled WGS sequence"/>
</dbReference>
<dbReference type="GO" id="GO:0047244">
    <property type="term" value="F:N-acetylglucosaminyldiphosphoundecaprenol N-acetyl-beta-D-mannosaminyltransferase activity"/>
    <property type="evidence" value="ECO:0007669"/>
    <property type="project" value="UniProtKB-EC"/>
</dbReference>
<organism evidence="3 5">
    <name type="scientific">Ardenticatena maritima</name>
    <dbReference type="NCBI Taxonomy" id="872965"/>
    <lineage>
        <taxon>Bacteria</taxon>
        <taxon>Bacillati</taxon>
        <taxon>Chloroflexota</taxon>
        <taxon>Ardenticatenia</taxon>
        <taxon>Ardenticatenales</taxon>
        <taxon>Ardenticatenaceae</taxon>
        <taxon>Ardenticatena</taxon>
    </lineage>
</organism>
<dbReference type="NCBIfam" id="TIGR00696">
    <property type="entry name" value="wecG_tagA_cpsF"/>
    <property type="match status" value="1"/>
</dbReference>
<dbReference type="Pfam" id="PF03808">
    <property type="entry name" value="Glyco_tran_WecG"/>
    <property type="match status" value="1"/>
</dbReference>
<dbReference type="AlphaFoldDB" id="A0A0M8K5Y9"/>
<dbReference type="OrthoDB" id="9771846at2"/>
<proteinExistence type="predicted"/>
<dbReference type="Proteomes" id="UP000037784">
    <property type="component" value="Unassembled WGS sequence"/>
</dbReference>
<dbReference type="PANTHER" id="PTHR34136:SF1">
    <property type="entry name" value="UDP-N-ACETYL-D-MANNOSAMINURONIC ACID TRANSFERASE"/>
    <property type="match status" value="1"/>
</dbReference>
<evidence type="ECO:0000313" key="3">
    <source>
        <dbReference type="EMBL" id="GAP62435.1"/>
    </source>
</evidence>
<sequence length="254" mass="29045">MESPPSYSVLGVRVHAVQIPDVIALMETWIAARERCHYVAVTGMHGVTVAQEDETFRQVLNAADLVVPDGMPLVWLGRRRGYALKRRVYGPELMATFCEQTGSRYRHYLYGGLPGVPEQLAEVLHARYDVNVVGMYSPPFRPLTPEEDAAVIEHIHAAQPDVLWVGISTPKQERWMYEHRDRLNVPVLLGVGAAFDILSGRTKEAPTWMREHGLQWLHRLLSEPRRLWRRYLLGGSKFAWWVLQEELGIRSQSV</sequence>
<name>A0A0M8K5Y9_9CHLR</name>
<evidence type="ECO:0000313" key="4">
    <source>
        <dbReference type="EMBL" id="KPL88275.1"/>
    </source>
</evidence>
<keyword evidence="1 3" id="KW-0328">Glycosyltransferase</keyword>
<protein>
    <submittedName>
        <fullName evidence="3">N-acetylglucosaminyldiphosphoundecaprenol N-acetyl-beta-D-mannosaminyltransferase</fullName>
        <ecNumber evidence="3">2.4.1.187</ecNumber>
    </submittedName>
</protein>
<reference evidence="5" key="3">
    <citation type="submission" date="2015-08" db="EMBL/GenBank/DDBJ databases">
        <title>Draft Genome Sequence of a Heterotrophic Facultative Anaerobic Bacterium Ardenticatena maritima Strain 110S.</title>
        <authorList>
            <person name="Kawaichi S."/>
            <person name="Yoshida T."/>
            <person name="Sako Y."/>
            <person name="Nakamura R."/>
        </authorList>
    </citation>
    <scope>NUCLEOTIDE SEQUENCE [LARGE SCALE GENOMIC DNA]</scope>
    <source>
        <strain evidence="5">110S</strain>
    </source>
</reference>
<dbReference type="PATRIC" id="fig|872965.6.peg.1104"/>
<evidence type="ECO:0000256" key="1">
    <source>
        <dbReference type="ARBA" id="ARBA00022676"/>
    </source>
</evidence>
<dbReference type="InParanoid" id="A0A0M8K5Y9"/>
<comment type="caution">
    <text evidence="3">The sequence shown here is derived from an EMBL/GenBank/DDBJ whole genome shotgun (WGS) entry which is preliminary data.</text>
</comment>
<evidence type="ECO:0000313" key="6">
    <source>
        <dbReference type="Proteomes" id="UP000050502"/>
    </source>
</evidence>
<dbReference type="InterPro" id="IPR004629">
    <property type="entry name" value="WecG_TagA_CpsF"/>
</dbReference>
<evidence type="ECO:0000313" key="5">
    <source>
        <dbReference type="Proteomes" id="UP000037784"/>
    </source>
</evidence>
<keyword evidence="2 3" id="KW-0808">Transferase</keyword>
<dbReference type="STRING" id="872965.SE16_05400"/>
<dbReference type="RefSeq" id="WP_054492362.1">
    <property type="nucleotide sequence ID" value="NZ_BBZA01000056.1"/>
</dbReference>
<accession>A0A0M8K5Y9</accession>
<keyword evidence="5" id="KW-1185">Reference proteome</keyword>
<gene>
    <name evidence="3" type="ORF">ARMA_0858</name>
    <name evidence="4" type="ORF">SE16_05400</name>
</gene>
<dbReference type="EMBL" id="LGKN01000004">
    <property type="protein sequence ID" value="KPL88275.1"/>
    <property type="molecule type" value="Genomic_DNA"/>
</dbReference>
<evidence type="ECO:0000256" key="2">
    <source>
        <dbReference type="ARBA" id="ARBA00022679"/>
    </source>
</evidence>
<reference evidence="3 5" key="1">
    <citation type="journal article" date="2015" name="Genome Announc.">
        <title>Draft Genome Sequence of a Heterotrophic Facultative Anaerobic Thermophilic Bacterium, Ardenticatena maritima Strain 110ST.</title>
        <authorList>
            <person name="Kawaichi S."/>
            <person name="Yoshida T."/>
            <person name="Sako Y."/>
            <person name="Nakamura R."/>
        </authorList>
    </citation>
    <scope>NUCLEOTIDE SEQUENCE [LARGE SCALE GENOMIC DNA]</scope>
    <source>
        <strain evidence="3 5">110S</strain>
    </source>
</reference>
<dbReference type="PANTHER" id="PTHR34136">
    <property type="match status" value="1"/>
</dbReference>
<dbReference type="EC" id="2.4.1.187" evidence="3"/>
<dbReference type="CDD" id="cd06533">
    <property type="entry name" value="Glyco_transf_WecG_TagA"/>
    <property type="match status" value="1"/>
</dbReference>